<dbReference type="Gene3D" id="1.10.10.10">
    <property type="entry name" value="Winged helix-like DNA-binding domain superfamily/Winged helix DNA-binding domain"/>
    <property type="match status" value="1"/>
</dbReference>
<dbReference type="AlphaFoldDB" id="A0A2T0TFN8"/>
<dbReference type="GO" id="GO:0003677">
    <property type="term" value="F:DNA binding"/>
    <property type="evidence" value="ECO:0007669"/>
    <property type="project" value="UniProtKB-KW"/>
</dbReference>
<evidence type="ECO:0000256" key="1">
    <source>
        <dbReference type="ARBA" id="ARBA00005384"/>
    </source>
</evidence>
<keyword evidence="5" id="KW-0804">Transcription</keyword>
<reference evidence="7 8" key="1">
    <citation type="submission" date="2018-03" db="EMBL/GenBank/DDBJ databases">
        <title>Genomic Encyclopedia of Archaeal and Bacterial Type Strains, Phase II (KMG-II): from individual species to whole genera.</title>
        <authorList>
            <person name="Goeker M."/>
        </authorList>
    </citation>
    <scope>NUCLEOTIDE SEQUENCE [LARGE SCALE GENOMIC DNA]</scope>
    <source>
        <strain evidence="7 8">DSM 44720</strain>
    </source>
</reference>
<keyword evidence="8" id="KW-1185">Reference proteome</keyword>
<dbReference type="InterPro" id="IPR015421">
    <property type="entry name" value="PyrdxlP-dep_Trfase_major"/>
</dbReference>
<dbReference type="EMBL" id="PVTF01000002">
    <property type="protein sequence ID" value="PRY44438.1"/>
    <property type="molecule type" value="Genomic_DNA"/>
</dbReference>
<keyword evidence="3" id="KW-0805">Transcription regulation</keyword>
<dbReference type="InterPro" id="IPR036390">
    <property type="entry name" value="WH_DNA-bd_sf"/>
</dbReference>
<dbReference type="Pfam" id="PF00155">
    <property type="entry name" value="Aminotran_1_2"/>
    <property type="match status" value="1"/>
</dbReference>
<protein>
    <submittedName>
        <fullName evidence="7">GntR family transcriptional regulator/MocR family aminotransferase</fullName>
    </submittedName>
</protein>
<comment type="similarity">
    <text evidence="1">In the C-terminal section; belongs to the class-I pyridoxal-phosphate-dependent aminotransferase family.</text>
</comment>
<dbReference type="GO" id="GO:0008483">
    <property type="term" value="F:transaminase activity"/>
    <property type="evidence" value="ECO:0007669"/>
    <property type="project" value="UniProtKB-KW"/>
</dbReference>
<evidence type="ECO:0000256" key="4">
    <source>
        <dbReference type="ARBA" id="ARBA00023125"/>
    </source>
</evidence>
<name>A0A2T0TFN8_9PSEU</name>
<evidence type="ECO:0000256" key="2">
    <source>
        <dbReference type="ARBA" id="ARBA00022898"/>
    </source>
</evidence>
<sequence>MLRSVSVPESQTNLGWDVLLDLSGPGGGARHERLARALRAVIRDGVLPVGTALPPSRKLAADLGCSRWLVTQAYAQLVAEGYLEARTGAATRVSWSPEGHEREPRAARVAASAPRYDLAPGVPDLRAFPRRRWAEALRHALTTMPHTDLGVPPRAGHPRLRAVLAEYLRRCRGASAAPRDVTVTAGVTAGVTQVCRALEARGVTAVAVEDPCWGRTRDAVAAAGLAVVPVPVDEDGVRVDLLGGVRAVVVTPAHQFPTGTVLAPARRAALVAWARDVDGLVLEDDYDAEFRYDRRPVGAVQGMAPGHVALFGSVSKTLSPALGIGWHVLPPAWAEACRAANPAAATPPVVDQLALAAFVEQGGYDRHLRAARLRYRARRDAVVAALAEHLPDSRTTGVAAGLHLLLHLAGAVDTAALVRRAEARGLHLVDLATYLDTPPEEPTLVLGYGDLADNAVVPAIALLASLL</sequence>
<dbReference type="SUPFAM" id="SSF53383">
    <property type="entry name" value="PLP-dependent transferases"/>
    <property type="match status" value="1"/>
</dbReference>
<evidence type="ECO:0000313" key="7">
    <source>
        <dbReference type="EMBL" id="PRY44438.1"/>
    </source>
</evidence>
<proteinExistence type="inferred from homology"/>
<dbReference type="InterPro" id="IPR051446">
    <property type="entry name" value="HTH_trans_reg/aminotransferase"/>
</dbReference>
<dbReference type="InterPro" id="IPR015424">
    <property type="entry name" value="PyrdxlP-dep_Trfase"/>
</dbReference>
<keyword evidence="4" id="KW-0238">DNA-binding</keyword>
<dbReference type="InterPro" id="IPR000524">
    <property type="entry name" value="Tscrpt_reg_HTH_GntR"/>
</dbReference>
<evidence type="ECO:0000259" key="6">
    <source>
        <dbReference type="PROSITE" id="PS50949"/>
    </source>
</evidence>
<dbReference type="PROSITE" id="PS50949">
    <property type="entry name" value="HTH_GNTR"/>
    <property type="match status" value="1"/>
</dbReference>
<dbReference type="Pfam" id="PF00392">
    <property type="entry name" value="GntR"/>
    <property type="match status" value="1"/>
</dbReference>
<accession>A0A2T0TFN8</accession>
<dbReference type="CDD" id="cd00609">
    <property type="entry name" value="AAT_like"/>
    <property type="match status" value="1"/>
</dbReference>
<dbReference type="GO" id="GO:0003700">
    <property type="term" value="F:DNA-binding transcription factor activity"/>
    <property type="evidence" value="ECO:0007669"/>
    <property type="project" value="InterPro"/>
</dbReference>
<dbReference type="PANTHER" id="PTHR46577:SF1">
    <property type="entry name" value="HTH-TYPE TRANSCRIPTIONAL REGULATORY PROTEIN GABR"/>
    <property type="match status" value="1"/>
</dbReference>
<evidence type="ECO:0000256" key="5">
    <source>
        <dbReference type="ARBA" id="ARBA00023163"/>
    </source>
</evidence>
<dbReference type="SUPFAM" id="SSF46785">
    <property type="entry name" value="Winged helix' DNA-binding domain"/>
    <property type="match status" value="1"/>
</dbReference>
<dbReference type="InterPro" id="IPR036388">
    <property type="entry name" value="WH-like_DNA-bd_sf"/>
</dbReference>
<evidence type="ECO:0000313" key="8">
    <source>
        <dbReference type="Proteomes" id="UP000239494"/>
    </source>
</evidence>
<dbReference type="Gene3D" id="3.40.640.10">
    <property type="entry name" value="Type I PLP-dependent aspartate aminotransferase-like (Major domain)"/>
    <property type="match status" value="1"/>
</dbReference>
<organism evidence="7 8">
    <name type="scientific">Umezawaea tangerina</name>
    <dbReference type="NCBI Taxonomy" id="84725"/>
    <lineage>
        <taxon>Bacteria</taxon>
        <taxon>Bacillati</taxon>
        <taxon>Actinomycetota</taxon>
        <taxon>Actinomycetes</taxon>
        <taxon>Pseudonocardiales</taxon>
        <taxon>Pseudonocardiaceae</taxon>
        <taxon>Umezawaea</taxon>
    </lineage>
</organism>
<keyword evidence="7" id="KW-0032">Aminotransferase</keyword>
<keyword evidence="7" id="KW-0808">Transferase</keyword>
<comment type="caution">
    <text evidence="7">The sequence shown here is derived from an EMBL/GenBank/DDBJ whole genome shotgun (WGS) entry which is preliminary data.</text>
</comment>
<gene>
    <name evidence="7" type="ORF">CLV43_1023</name>
</gene>
<dbReference type="PANTHER" id="PTHR46577">
    <property type="entry name" value="HTH-TYPE TRANSCRIPTIONAL REGULATORY PROTEIN GABR"/>
    <property type="match status" value="1"/>
</dbReference>
<evidence type="ECO:0000256" key="3">
    <source>
        <dbReference type="ARBA" id="ARBA00023015"/>
    </source>
</evidence>
<dbReference type="GO" id="GO:0030170">
    <property type="term" value="F:pyridoxal phosphate binding"/>
    <property type="evidence" value="ECO:0007669"/>
    <property type="project" value="InterPro"/>
</dbReference>
<dbReference type="SMART" id="SM00345">
    <property type="entry name" value="HTH_GNTR"/>
    <property type="match status" value="1"/>
</dbReference>
<feature type="domain" description="HTH gntR-type" evidence="6">
    <location>
        <begin position="28"/>
        <end position="96"/>
    </location>
</feature>
<keyword evidence="2" id="KW-0663">Pyridoxal phosphate</keyword>
<dbReference type="CDD" id="cd07377">
    <property type="entry name" value="WHTH_GntR"/>
    <property type="match status" value="1"/>
</dbReference>
<dbReference type="Proteomes" id="UP000239494">
    <property type="component" value="Unassembled WGS sequence"/>
</dbReference>
<dbReference type="InterPro" id="IPR004839">
    <property type="entry name" value="Aminotransferase_I/II_large"/>
</dbReference>